<comment type="similarity">
    <text evidence="2 6">Belongs to the dTDP-4-dehydrorhamnose reductase family.</text>
</comment>
<sequence>MTTRTGSANSTPDGGTQACRAAACQGALQDDAMKILLLGKNGQVGWELQRSLLPLGEVVALDRASTPLCGDLLRPGALAETVRALAPDVIVNAAAYTAVDKAESEPEAARTINAEAVGVLAREAQALGAWLVHYSTDYVFDGGGNQPWQEDQATGPLSVYGQTKLEGEQQIAASGVKHLIFRTSWVYAARGGNFAKTMLRLAQERDKLAVIDDQWGAPTGADLIADVTAHALRTAMASGEEDLSGIYHLVAGGETTWNRYARFVLETARKINPALNLTAQEVQAVDTSAFPTPARRPHNSRLNTHKLQQRFALDLPDWQTGVQRMLQEIL</sequence>
<dbReference type="InterPro" id="IPR036291">
    <property type="entry name" value="NAD(P)-bd_dom_sf"/>
</dbReference>
<evidence type="ECO:0000313" key="9">
    <source>
        <dbReference type="Proteomes" id="UP001562178"/>
    </source>
</evidence>
<comment type="caution">
    <text evidence="8">The sequence shown here is derived from an EMBL/GenBank/DDBJ whole genome shotgun (WGS) entry which is preliminary data.</text>
</comment>
<dbReference type="InterPro" id="IPR005913">
    <property type="entry name" value="dTDP_dehydrorham_reduct"/>
</dbReference>
<reference evidence="8 9" key="1">
    <citation type="journal article" date="2016" name="Int. J. Syst. Evol. Microbiol.">
        <title>Description of Comamonas sediminis sp. nov., isolated from lagoon sediments.</title>
        <authorList>
            <person name="Subhash Y."/>
            <person name="Bang J.J."/>
            <person name="You T.H."/>
            <person name="Lee S.S."/>
        </authorList>
    </citation>
    <scope>NUCLEOTIDE SEQUENCE [LARGE SCALE GENOMIC DNA]</scope>
    <source>
        <strain evidence="8 9">JCM 31169</strain>
    </source>
</reference>
<dbReference type="CDD" id="cd05254">
    <property type="entry name" value="dTDP_HR_like_SDR_e"/>
    <property type="match status" value="1"/>
</dbReference>
<dbReference type="NCBIfam" id="NF007440">
    <property type="entry name" value="PRK09987.1"/>
    <property type="match status" value="1"/>
</dbReference>
<evidence type="ECO:0000256" key="6">
    <source>
        <dbReference type="RuleBase" id="RU364082"/>
    </source>
</evidence>
<evidence type="ECO:0000256" key="2">
    <source>
        <dbReference type="ARBA" id="ARBA00010944"/>
    </source>
</evidence>
<dbReference type="Pfam" id="PF04321">
    <property type="entry name" value="RmlD_sub_bind"/>
    <property type="match status" value="1"/>
</dbReference>
<keyword evidence="9" id="KW-1185">Reference proteome</keyword>
<dbReference type="GO" id="GO:0008831">
    <property type="term" value="F:dTDP-4-dehydrorhamnose reductase activity"/>
    <property type="evidence" value="ECO:0007669"/>
    <property type="project" value="UniProtKB-EC"/>
</dbReference>
<name>A0ABV4B6M1_9BURK</name>
<dbReference type="PANTHER" id="PTHR10491">
    <property type="entry name" value="DTDP-4-DEHYDRORHAMNOSE REDUCTASE"/>
    <property type="match status" value="1"/>
</dbReference>
<dbReference type="Gene3D" id="3.90.25.10">
    <property type="entry name" value="UDP-galactose 4-epimerase, domain 1"/>
    <property type="match status" value="1"/>
</dbReference>
<dbReference type="SUPFAM" id="SSF51735">
    <property type="entry name" value="NAD(P)-binding Rossmann-fold domains"/>
    <property type="match status" value="1"/>
</dbReference>
<keyword evidence="6 8" id="KW-0560">Oxidoreductase</keyword>
<evidence type="ECO:0000313" key="8">
    <source>
        <dbReference type="EMBL" id="MEY2253190.1"/>
    </source>
</evidence>
<gene>
    <name evidence="8" type="primary">rfbD</name>
    <name evidence="8" type="ORF">AB7A72_19380</name>
</gene>
<dbReference type="EC" id="1.1.1.133" evidence="3 6"/>
<evidence type="ECO:0000256" key="4">
    <source>
        <dbReference type="ARBA" id="ARBA00017099"/>
    </source>
</evidence>
<evidence type="ECO:0000256" key="1">
    <source>
        <dbReference type="ARBA" id="ARBA00004781"/>
    </source>
</evidence>
<dbReference type="NCBIfam" id="TIGR01214">
    <property type="entry name" value="rmlD"/>
    <property type="match status" value="1"/>
</dbReference>
<accession>A0ABV4B6M1</accession>
<evidence type="ECO:0000259" key="7">
    <source>
        <dbReference type="Pfam" id="PF04321"/>
    </source>
</evidence>
<feature type="domain" description="RmlD-like substrate binding" evidence="7">
    <location>
        <begin position="33"/>
        <end position="329"/>
    </location>
</feature>
<comment type="function">
    <text evidence="6">Catalyzes the reduction of dTDP-6-deoxy-L-lyxo-4-hexulose to yield dTDP-L-rhamnose.</text>
</comment>
<evidence type="ECO:0000256" key="5">
    <source>
        <dbReference type="ARBA" id="ARBA00048200"/>
    </source>
</evidence>
<dbReference type="EMBL" id="JBGBDC010000009">
    <property type="protein sequence ID" value="MEY2253190.1"/>
    <property type="molecule type" value="Genomic_DNA"/>
</dbReference>
<evidence type="ECO:0000256" key="3">
    <source>
        <dbReference type="ARBA" id="ARBA00012929"/>
    </source>
</evidence>
<dbReference type="Proteomes" id="UP001562178">
    <property type="component" value="Unassembled WGS sequence"/>
</dbReference>
<comment type="cofactor">
    <cofactor evidence="6">
        <name>Mg(2+)</name>
        <dbReference type="ChEBI" id="CHEBI:18420"/>
    </cofactor>
    <text evidence="6">Binds 1 Mg(2+) ion per monomer.</text>
</comment>
<dbReference type="InterPro" id="IPR029903">
    <property type="entry name" value="RmlD-like-bd"/>
</dbReference>
<dbReference type="PANTHER" id="PTHR10491:SF4">
    <property type="entry name" value="METHIONINE ADENOSYLTRANSFERASE 2 SUBUNIT BETA"/>
    <property type="match status" value="1"/>
</dbReference>
<organism evidence="8 9">
    <name type="scientific">Comamonas sediminis</name>
    <dbReference type="NCBI Taxonomy" id="1783360"/>
    <lineage>
        <taxon>Bacteria</taxon>
        <taxon>Pseudomonadati</taxon>
        <taxon>Pseudomonadota</taxon>
        <taxon>Betaproteobacteria</taxon>
        <taxon>Burkholderiales</taxon>
        <taxon>Comamonadaceae</taxon>
        <taxon>Comamonas</taxon>
    </lineage>
</organism>
<proteinExistence type="inferred from homology"/>
<comment type="pathway">
    <text evidence="1 6">Carbohydrate biosynthesis; dTDP-L-rhamnose biosynthesis.</text>
</comment>
<comment type="catalytic activity">
    <reaction evidence="5 6">
        <text>dTDP-beta-L-rhamnose + NADP(+) = dTDP-4-dehydro-beta-L-rhamnose + NADPH + H(+)</text>
        <dbReference type="Rhea" id="RHEA:21796"/>
        <dbReference type="ChEBI" id="CHEBI:15378"/>
        <dbReference type="ChEBI" id="CHEBI:57510"/>
        <dbReference type="ChEBI" id="CHEBI:57783"/>
        <dbReference type="ChEBI" id="CHEBI:58349"/>
        <dbReference type="ChEBI" id="CHEBI:62830"/>
        <dbReference type="EC" id="1.1.1.133"/>
    </reaction>
</comment>
<keyword evidence="6" id="KW-0521">NADP</keyword>
<dbReference type="RefSeq" id="WP_256460951.1">
    <property type="nucleotide sequence ID" value="NZ_JBGBDC010000009.1"/>
</dbReference>
<protein>
    <recommendedName>
        <fullName evidence="4 6">dTDP-4-dehydrorhamnose reductase</fullName>
        <ecNumber evidence="3 6">1.1.1.133</ecNumber>
    </recommendedName>
</protein>
<dbReference type="Gene3D" id="3.40.50.720">
    <property type="entry name" value="NAD(P)-binding Rossmann-like Domain"/>
    <property type="match status" value="1"/>
</dbReference>